<evidence type="ECO:0000313" key="2">
    <source>
        <dbReference type="Proteomes" id="UP000277294"/>
    </source>
</evidence>
<dbReference type="EMBL" id="UWPJ01000023">
    <property type="protein sequence ID" value="VCU70954.1"/>
    <property type="molecule type" value="Genomic_DNA"/>
</dbReference>
<organism evidence="1 2">
    <name type="scientific">Pigmentiphaga humi</name>
    <dbReference type="NCBI Taxonomy" id="2478468"/>
    <lineage>
        <taxon>Bacteria</taxon>
        <taxon>Pseudomonadati</taxon>
        <taxon>Pseudomonadota</taxon>
        <taxon>Betaproteobacteria</taxon>
        <taxon>Burkholderiales</taxon>
        <taxon>Alcaligenaceae</taxon>
        <taxon>Pigmentiphaga</taxon>
    </lineage>
</organism>
<name>A0A3P4B3S7_9BURK</name>
<dbReference type="Gene3D" id="1.20.1290.10">
    <property type="entry name" value="AhpD-like"/>
    <property type="match status" value="1"/>
</dbReference>
<dbReference type="InterPro" id="IPR029032">
    <property type="entry name" value="AhpD-like"/>
</dbReference>
<dbReference type="OrthoDB" id="5987308at2"/>
<dbReference type="PANTHER" id="PTHR34846">
    <property type="entry name" value="4-CARBOXYMUCONOLACTONE DECARBOXYLASE FAMILY PROTEIN (AFU_ORTHOLOGUE AFUA_6G11590)"/>
    <property type="match status" value="1"/>
</dbReference>
<dbReference type="RefSeq" id="WP_124080410.1">
    <property type="nucleotide sequence ID" value="NZ_UWPJ01000023.1"/>
</dbReference>
<keyword evidence="2" id="KW-1185">Reference proteome</keyword>
<dbReference type="SUPFAM" id="SSF69118">
    <property type="entry name" value="AhpD-like"/>
    <property type="match status" value="1"/>
</dbReference>
<gene>
    <name evidence="1" type="ORF">PIGHUM_03034</name>
</gene>
<proteinExistence type="predicted"/>
<dbReference type="PANTHER" id="PTHR34846:SF11">
    <property type="entry name" value="4-CARBOXYMUCONOLACTONE DECARBOXYLASE FAMILY PROTEIN (AFU_ORTHOLOGUE AFUA_6G11590)"/>
    <property type="match status" value="1"/>
</dbReference>
<evidence type="ECO:0008006" key="3">
    <source>
        <dbReference type="Google" id="ProtNLM"/>
    </source>
</evidence>
<accession>A0A3P4B3S7</accession>
<sequence length="193" mass="22014">MRISKLEPEQFTQLQKDLYERIAGKRGQVRGPYLAWMHRPELCDIVEKLNSYFRWDSPITGRISELCILLTARYWDAAYSWVAHAPKAVEEGVSQEAVDALALTGRADFTAEDERVFFRFADELLREHFVSDATYADAVRVFGEEGVIDMVGAIGAFSMLAMLLNVFQIDMHSGRQEPFPDVSGYRRTGTKPR</sequence>
<reference evidence="1 2" key="1">
    <citation type="submission" date="2018-10" db="EMBL/GenBank/DDBJ databases">
        <authorList>
            <person name="Criscuolo A."/>
        </authorList>
    </citation>
    <scope>NUCLEOTIDE SEQUENCE [LARGE SCALE GENOMIC DNA]</scope>
    <source>
        <strain evidence="1">DnA1</strain>
    </source>
</reference>
<dbReference type="AlphaFoldDB" id="A0A3P4B3S7"/>
<protein>
    <recommendedName>
        <fullName evidence="3">Carboxymuconolactone decarboxylase family protein</fullName>
    </recommendedName>
</protein>
<evidence type="ECO:0000313" key="1">
    <source>
        <dbReference type="EMBL" id="VCU70954.1"/>
    </source>
</evidence>
<dbReference type="Proteomes" id="UP000277294">
    <property type="component" value="Unassembled WGS sequence"/>
</dbReference>